<evidence type="ECO:0000256" key="4">
    <source>
        <dbReference type="ARBA" id="ARBA00023163"/>
    </source>
</evidence>
<dbReference type="EMBL" id="CP054139">
    <property type="protein sequence ID" value="QKJ32859.1"/>
    <property type="molecule type" value="Genomic_DNA"/>
</dbReference>
<evidence type="ECO:0000313" key="8">
    <source>
        <dbReference type="Proteomes" id="UP000505355"/>
    </source>
</evidence>
<organism evidence="7 8">
    <name type="scientific">Mucilaginibacter mali</name>
    <dbReference type="NCBI Taxonomy" id="2740462"/>
    <lineage>
        <taxon>Bacteria</taxon>
        <taxon>Pseudomonadati</taxon>
        <taxon>Bacteroidota</taxon>
        <taxon>Sphingobacteriia</taxon>
        <taxon>Sphingobacteriales</taxon>
        <taxon>Sphingobacteriaceae</taxon>
        <taxon>Mucilaginibacter</taxon>
    </lineage>
</organism>
<reference evidence="7 8" key="1">
    <citation type="submission" date="2020-05" db="EMBL/GenBank/DDBJ databases">
        <title>Mucilaginibacter mali sp. nov.</title>
        <authorList>
            <person name="Kim H.S."/>
            <person name="Lee K.C."/>
            <person name="Suh M.K."/>
            <person name="Kim J.-S."/>
            <person name="Han K.-I."/>
            <person name="Eom M.K."/>
            <person name="Shin Y.K."/>
            <person name="Lee J.-S."/>
        </authorList>
    </citation>
    <scope>NUCLEOTIDE SEQUENCE [LARGE SCALE GENOMIC DNA]</scope>
    <source>
        <strain evidence="7 8">G2-14</strain>
    </source>
</reference>
<dbReference type="SUPFAM" id="SSF88659">
    <property type="entry name" value="Sigma3 and sigma4 domains of RNA polymerase sigma factors"/>
    <property type="match status" value="1"/>
</dbReference>
<dbReference type="KEGG" id="mmab:HQ865_24910"/>
<gene>
    <name evidence="7" type="ORF">HQ865_24910</name>
</gene>
<dbReference type="InterPro" id="IPR039425">
    <property type="entry name" value="RNA_pol_sigma-70-like"/>
</dbReference>
<dbReference type="InterPro" id="IPR013324">
    <property type="entry name" value="RNA_pol_sigma_r3/r4-like"/>
</dbReference>
<dbReference type="SUPFAM" id="SSF88946">
    <property type="entry name" value="Sigma2 domain of RNA polymerase sigma factors"/>
    <property type="match status" value="1"/>
</dbReference>
<evidence type="ECO:0000259" key="6">
    <source>
        <dbReference type="Pfam" id="PF08281"/>
    </source>
</evidence>
<evidence type="ECO:0000256" key="1">
    <source>
        <dbReference type="ARBA" id="ARBA00010641"/>
    </source>
</evidence>
<dbReference type="InterPro" id="IPR007627">
    <property type="entry name" value="RNA_pol_sigma70_r2"/>
</dbReference>
<dbReference type="InterPro" id="IPR014284">
    <property type="entry name" value="RNA_pol_sigma-70_dom"/>
</dbReference>
<sequence length="202" mass="23367">MAIPTTPTDQQLVAQLREGNAAAYTQLFDRFQPTLYVYARKITKDKDEAADIVQEVFLYLWDKRDSIEFDHNILAYLYSAVRYKFFNLLDKKKVRLDYADSLKKYMQEGSPETDNLLREREMLRLIEEQISLLPPKLKLIYELSRKANMSTAHIAELLDVSEKTVQNQVSLAVKQLKMKLGALQLTGLFLSAEALAELMKKL</sequence>
<keyword evidence="8" id="KW-1185">Reference proteome</keyword>
<keyword evidence="2" id="KW-0805">Transcription regulation</keyword>
<dbReference type="InterPro" id="IPR014327">
    <property type="entry name" value="RNA_pol_sigma70_bacteroid"/>
</dbReference>
<dbReference type="GO" id="GO:0016987">
    <property type="term" value="F:sigma factor activity"/>
    <property type="evidence" value="ECO:0007669"/>
    <property type="project" value="UniProtKB-KW"/>
</dbReference>
<dbReference type="NCBIfam" id="TIGR02937">
    <property type="entry name" value="sigma70-ECF"/>
    <property type="match status" value="1"/>
</dbReference>
<accession>A0A7D4UFJ6</accession>
<feature type="domain" description="RNA polymerase sigma-70 region 2" evidence="5">
    <location>
        <begin position="27"/>
        <end position="93"/>
    </location>
</feature>
<dbReference type="InterPro" id="IPR013249">
    <property type="entry name" value="RNA_pol_sigma70_r4_t2"/>
</dbReference>
<evidence type="ECO:0000313" key="7">
    <source>
        <dbReference type="EMBL" id="QKJ32859.1"/>
    </source>
</evidence>
<keyword evidence="4" id="KW-0804">Transcription</keyword>
<dbReference type="Pfam" id="PF08281">
    <property type="entry name" value="Sigma70_r4_2"/>
    <property type="match status" value="1"/>
</dbReference>
<dbReference type="Gene3D" id="1.10.1740.10">
    <property type="match status" value="1"/>
</dbReference>
<keyword evidence="3" id="KW-0731">Sigma factor</keyword>
<evidence type="ECO:0000256" key="3">
    <source>
        <dbReference type="ARBA" id="ARBA00023082"/>
    </source>
</evidence>
<dbReference type="InterPro" id="IPR036388">
    <property type="entry name" value="WH-like_DNA-bd_sf"/>
</dbReference>
<dbReference type="PANTHER" id="PTHR43133">
    <property type="entry name" value="RNA POLYMERASE ECF-TYPE SIGMA FACTO"/>
    <property type="match status" value="1"/>
</dbReference>
<evidence type="ECO:0000256" key="2">
    <source>
        <dbReference type="ARBA" id="ARBA00023015"/>
    </source>
</evidence>
<dbReference type="AlphaFoldDB" id="A0A7D4UFJ6"/>
<comment type="similarity">
    <text evidence="1">Belongs to the sigma-70 factor family. ECF subfamily.</text>
</comment>
<dbReference type="NCBIfam" id="TIGR02985">
    <property type="entry name" value="Sig70_bacteroi1"/>
    <property type="match status" value="1"/>
</dbReference>
<dbReference type="PANTHER" id="PTHR43133:SF46">
    <property type="entry name" value="RNA POLYMERASE SIGMA-70 FACTOR ECF SUBFAMILY"/>
    <property type="match status" value="1"/>
</dbReference>
<dbReference type="Pfam" id="PF04542">
    <property type="entry name" value="Sigma70_r2"/>
    <property type="match status" value="1"/>
</dbReference>
<dbReference type="GO" id="GO:0003677">
    <property type="term" value="F:DNA binding"/>
    <property type="evidence" value="ECO:0007669"/>
    <property type="project" value="InterPro"/>
</dbReference>
<dbReference type="GO" id="GO:0006352">
    <property type="term" value="P:DNA-templated transcription initiation"/>
    <property type="evidence" value="ECO:0007669"/>
    <property type="project" value="InterPro"/>
</dbReference>
<dbReference type="RefSeq" id="WP_173417504.1">
    <property type="nucleotide sequence ID" value="NZ_CP054139.1"/>
</dbReference>
<name>A0A7D4UFJ6_9SPHI</name>
<dbReference type="Proteomes" id="UP000505355">
    <property type="component" value="Chromosome"/>
</dbReference>
<feature type="domain" description="RNA polymerase sigma factor 70 region 4 type 2" evidence="6">
    <location>
        <begin position="124"/>
        <end position="176"/>
    </location>
</feature>
<evidence type="ECO:0000259" key="5">
    <source>
        <dbReference type="Pfam" id="PF04542"/>
    </source>
</evidence>
<dbReference type="Gene3D" id="1.10.10.10">
    <property type="entry name" value="Winged helix-like DNA-binding domain superfamily/Winged helix DNA-binding domain"/>
    <property type="match status" value="1"/>
</dbReference>
<protein>
    <submittedName>
        <fullName evidence="7">RNA polymerase sigma-70 factor</fullName>
    </submittedName>
</protein>
<proteinExistence type="inferred from homology"/>
<dbReference type="InterPro" id="IPR013325">
    <property type="entry name" value="RNA_pol_sigma_r2"/>
</dbReference>